<comment type="caution">
    <text evidence="6">The sequence shown here is derived from an EMBL/GenBank/DDBJ whole genome shotgun (WGS) entry which is preliminary data.</text>
</comment>
<feature type="active site" evidence="3">
    <location>
        <position position="274"/>
    </location>
</feature>
<evidence type="ECO:0000256" key="3">
    <source>
        <dbReference type="PROSITE-ProRule" id="PRU10007"/>
    </source>
</evidence>
<dbReference type="FunFam" id="3.40.605.10:FF:000007">
    <property type="entry name" value="NAD/NADP-dependent betaine aldehyde dehydrogenase"/>
    <property type="match status" value="1"/>
</dbReference>
<keyword evidence="7" id="KW-1185">Reference proteome</keyword>
<dbReference type="PANTHER" id="PTHR11699">
    <property type="entry name" value="ALDEHYDE DEHYDROGENASE-RELATED"/>
    <property type="match status" value="1"/>
</dbReference>
<dbReference type="FunFam" id="3.40.605.10:FF:000026">
    <property type="entry name" value="Aldehyde dehydrogenase, putative"/>
    <property type="match status" value="1"/>
</dbReference>
<evidence type="ECO:0000313" key="7">
    <source>
        <dbReference type="Proteomes" id="UP000246410"/>
    </source>
</evidence>
<dbReference type="InterPro" id="IPR015590">
    <property type="entry name" value="Aldehyde_DH_dom"/>
</dbReference>
<evidence type="ECO:0000256" key="1">
    <source>
        <dbReference type="ARBA" id="ARBA00009986"/>
    </source>
</evidence>
<protein>
    <submittedName>
        <fullName evidence="6">Aldehyde dehydrogenase (NAD+)</fullName>
    </submittedName>
</protein>
<proteinExistence type="inferred from homology"/>
<dbReference type="Proteomes" id="UP000246410">
    <property type="component" value="Unassembled WGS sequence"/>
</dbReference>
<dbReference type="InterPro" id="IPR016163">
    <property type="entry name" value="Ald_DH_C"/>
</dbReference>
<dbReference type="InterPro" id="IPR029510">
    <property type="entry name" value="Ald_DH_CS_GLU"/>
</dbReference>
<evidence type="ECO:0000256" key="2">
    <source>
        <dbReference type="ARBA" id="ARBA00023002"/>
    </source>
</evidence>
<evidence type="ECO:0000313" key="6">
    <source>
        <dbReference type="EMBL" id="PWV69946.1"/>
    </source>
</evidence>
<sequence>MTEVLNPTDAPVLPQVRDWLATPKKLFIGGQWVDALSGRTFETRDPATGQLLTEVAHAEAADVDRAVHAARKAFEGEWSLWTPAQRQRLLFRAGEAIYAHAEELAQLESLDNGKSAAVAQAVDITWVAELFEYYAGWATKIEGRTIPVSVPWAPGTQWHAYTLREPVGVCGAIIPWNFPLLMAAFKIPVALATGNTVVLKPAEDTPLTALRLAEILAEVGLPDGVFNVVTGYGDAGAALAAHDDVDKIAFTGSTEVGRQIVDAAKGNLKKVSLELGGKSPQVVYADADLDLAIPGTASGFLFNQGQTCTSGTRLLVEDKIFEEFTRGVAEVAAASRLGPGLNPTTEVGPLVSQTQLDRVLGYVDQGLRDGARALTGGKRHGDRGYFVEPTVLVDVDSSFSVYREEIFGPVVVATPFDAERGVAAAANDTPYGLAASVWTRDVSKAHRTARQIKAGTVWINAHNAFDAALPFGGYKQSGWGRELGAAAIEAYTEQKSVNAFLG</sequence>
<dbReference type="AlphaFoldDB" id="A0A317N3Y3"/>
<evidence type="ECO:0000256" key="4">
    <source>
        <dbReference type="RuleBase" id="RU003345"/>
    </source>
</evidence>
<dbReference type="InterPro" id="IPR016161">
    <property type="entry name" value="Ald_DH/histidinol_DH"/>
</dbReference>
<evidence type="ECO:0000259" key="5">
    <source>
        <dbReference type="Pfam" id="PF00171"/>
    </source>
</evidence>
<dbReference type="SUPFAM" id="SSF53720">
    <property type="entry name" value="ALDH-like"/>
    <property type="match status" value="1"/>
</dbReference>
<dbReference type="Pfam" id="PF00171">
    <property type="entry name" value="Aldedh"/>
    <property type="match status" value="1"/>
</dbReference>
<dbReference type="EMBL" id="QGTL01000015">
    <property type="protein sequence ID" value="PWV69946.1"/>
    <property type="molecule type" value="Genomic_DNA"/>
</dbReference>
<accession>A0A317N3Y3</accession>
<dbReference type="InterPro" id="IPR016162">
    <property type="entry name" value="Ald_DH_N"/>
</dbReference>
<dbReference type="GO" id="GO:0016620">
    <property type="term" value="F:oxidoreductase activity, acting on the aldehyde or oxo group of donors, NAD or NADP as acceptor"/>
    <property type="evidence" value="ECO:0007669"/>
    <property type="project" value="InterPro"/>
</dbReference>
<reference evidence="6 7" key="1">
    <citation type="submission" date="2018-05" db="EMBL/GenBank/DDBJ databases">
        <title>Genomic Encyclopedia of Type Strains, Phase IV (KMG-IV): sequencing the most valuable type-strain genomes for metagenomic binning, comparative biology and taxonomic classification.</title>
        <authorList>
            <person name="Goeker M."/>
        </authorList>
    </citation>
    <scope>NUCLEOTIDE SEQUENCE [LARGE SCALE GENOMIC DNA]</scope>
    <source>
        <strain evidence="6 7">DSM 44717</strain>
    </source>
</reference>
<feature type="domain" description="Aldehyde dehydrogenase" evidence="5">
    <location>
        <begin position="32"/>
        <end position="497"/>
    </location>
</feature>
<dbReference type="Gene3D" id="3.40.605.10">
    <property type="entry name" value="Aldehyde Dehydrogenase, Chain A, domain 1"/>
    <property type="match status" value="1"/>
</dbReference>
<dbReference type="Gene3D" id="3.40.309.10">
    <property type="entry name" value="Aldehyde Dehydrogenase, Chain A, domain 2"/>
    <property type="match status" value="1"/>
</dbReference>
<gene>
    <name evidence="6" type="ORF">DFR69_115173</name>
</gene>
<keyword evidence="2 4" id="KW-0560">Oxidoreductase</keyword>
<comment type="similarity">
    <text evidence="1 4">Belongs to the aldehyde dehydrogenase family.</text>
</comment>
<name>A0A317N3Y3_9NOCA</name>
<dbReference type="FunFam" id="3.40.309.10:FF:000012">
    <property type="entry name" value="Betaine aldehyde dehydrogenase"/>
    <property type="match status" value="1"/>
</dbReference>
<dbReference type="RefSeq" id="WP_110041042.1">
    <property type="nucleotide sequence ID" value="NZ_QGTL01000015.1"/>
</dbReference>
<dbReference type="PROSITE" id="PS00687">
    <property type="entry name" value="ALDEHYDE_DEHYDR_GLU"/>
    <property type="match status" value="1"/>
</dbReference>
<organism evidence="6 7">
    <name type="scientific">Nocardia neocaledoniensis</name>
    <dbReference type="NCBI Taxonomy" id="236511"/>
    <lineage>
        <taxon>Bacteria</taxon>
        <taxon>Bacillati</taxon>
        <taxon>Actinomycetota</taxon>
        <taxon>Actinomycetes</taxon>
        <taxon>Mycobacteriales</taxon>
        <taxon>Nocardiaceae</taxon>
        <taxon>Nocardia</taxon>
    </lineage>
</organism>